<feature type="domain" description="GAF" evidence="1">
    <location>
        <begin position="111"/>
        <end position="204"/>
    </location>
</feature>
<comment type="caution">
    <text evidence="2">The sequence shown here is derived from an EMBL/GenBank/DDBJ whole genome shotgun (WGS) entry which is preliminary data.</text>
</comment>
<dbReference type="EMBL" id="JBITLV010000001">
    <property type="protein sequence ID" value="MFI7586112.1"/>
    <property type="molecule type" value="Genomic_DNA"/>
</dbReference>
<name>A0ABW8AKF2_9ACTN</name>
<evidence type="ECO:0000313" key="3">
    <source>
        <dbReference type="Proteomes" id="UP001612915"/>
    </source>
</evidence>
<dbReference type="Gene3D" id="3.30.450.40">
    <property type="match status" value="1"/>
</dbReference>
<dbReference type="RefSeq" id="WP_398275182.1">
    <property type="nucleotide sequence ID" value="NZ_JBITLV010000001.1"/>
</dbReference>
<accession>A0ABW8AKF2</accession>
<gene>
    <name evidence="2" type="ORF">ACIB24_03440</name>
</gene>
<dbReference type="Pfam" id="PF01590">
    <property type="entry name" value="GAF"/>
    <property type="match status" value="1"/>
</dbReference>
<evidence type="ECO:0000259" key="1">
    <source>
        <dbReference type="Pfam" id="PF01590"/>
    </source>
</evidence>
<dbReference type="InterPro" id="IPR029016">
    <property type="entry name" value="GAF-like_dom_sf"/>
</dbReference>
<sequence>MVEDDGRVAEVHERFLAAPALPLSSTDIRPIVAESWRRSLALGVDPNAGAAPLDMAEDELRAYRDSHPLAPMMPLIRRLLTEDADEAGHIVAVGDELGRLLWVEGHHRLRSRAEDMWFVEGALWSERGAGTNAPGTALAVDAPVQIRAAEHFGLNVQAWSCVAAPVHDPLTGRMLGVIDLTGASDVAHPRALALVRACAAAVEAGLALQVGASRAHVEQAGARTTTARLALMGAATGVFRLGAQEFRLSRRHAELVWLLAGAPQGLTAQELDALLHDDGEHLVTVRVEINRLRRVLGDQVLQSRPYRLAVGVSTDLDDVRALLNSDRLLDAVSAYAGRPLAGSEAPGVRARTEEFVAELRHAVLDSRSAPVLERWTANAEGHDDAQAWAALAEALPLGSARRAMAQAHVVRLAL</sequence>
<keyword evidence="3" id="KW-1185">Reference proteome</keyword>
<evidence type="ECO:0000313" key="2">
    <source>
        <dbReference type="EMBL" id="MFI7586112.1"/>
    </source>
</evidence>
<organism evidence="2 3">
    <name type="scientific">Spongisporangium articulatum</name>
    <dbReference type="NCBI Taxonomy" id="3362603"/>
    <lineage>
        <taxon>Bacteria</taxon>
        <taxon>Bacillati</taxon>
        <taxon>Actinomycetota</taxon>
        <taxon>Actinomycetes</taxon>
        <taxon>Kineosporiales</taxon>
        <taxon>Kineosporiaceae</taxon>
        <taxon>Spongisporangium</taxon>
    </lineage>
</organism>
<proteinExistence type="predicted"/>
<reference evidence="2 3" key="1">
    <citation type="submission" date="2024-10" db="EMBL/GenBank/DDBJ databases">
        <title>The Natural Products Discovery Center: Release of the First 8490 Sequenced Strains for Exploring Actinobacteria Biosynthetic Diversity.</title>
        <authorList>
            <person name="Kalkreuter E."/>
            <person name="Kautsar S.A."/>
            <person name="Yang D."/>
            <person name="Bader C.D."/>
            <person name="Teijaro C.N."/>
            <person name="Fluegel L."/>
            <person name="Davis C.M."/>
            <person name="Simpson J.R."/>
            <person name="Lauterbach L."/>
            <person name="Steele A.D."/>
            <person name="Gui C."/>
            <person name="Meng S."/>
            <person name="Li G."/>
            <person name="Viehrig K."/>
            <person name="Ye F."/>
            <person name="Su P."/>
            <person name="Kiefer A.F."/>
            <person name="Nichols A."/>
            <person name="Cepeda A.J."/>
            <person name="Yan W."/>
            <person name="Fan B."/>
            <person name="Jiang Y."/>
            <person name="Adhikari A."/>
            <person name="Zheng C.-J."/>
            <person name="Schuster L."/>
            <person name="Cowan T.M."/>
            <person name="Smanski M.J."/>
            <person name="Chevrette M.G."/>
            <person name="De Carvalho L.P.S."/>
            <person name="Shen B."/>
        </authorList>
    </citation>
    <scope>NUCLEOTIDE SEQUENCE [LARGE SCALE GENOMIC DNA]</scope>
    <source>
        <strain evidence="2 3">NPDC049639</strain>
    </source>
</reference>
<dbReference type="InterPro" id="IPR003018">
    <property type="entry name" value="GAF"/>
</dbReference>
<protein>
    <submittedName>
        <fullName evidence="2">GAF domain-containing protein</fullName>
    </submittedName>
</protein>
<dbReference type="Proteomes" id="UP001612915">
    <property type="component" value="Unassembled WGS sequence"/>
</dbReference>